<dbReference type="EMBL" id="JAAMPC010000006">
    <property type="protein sequence ID" value="KAG2308468.1"/>
    <property type="molecule type" value="Genomic_DNA"/>
</dbReference>
<organism evidence="2 3">
    <name type="scientific">Brassica carinata</name>
    <name type="common">Ethiopian mustard</name>
    <name type="synonym">Abyssinian cabbage</name>
    <dbReference type="NCBI Taxonomy" id="52824"/>
    <lineage>
        <taxon>Eukaryota</taxon>
        <taxon>Viridiplantae</taxon>
        <taxon>Streptophyta</taxon>
        <taxon>Embryophyta</taxon>
        <taxon>Tracheophyta</taxon>
        <taxon>Spermatophyta</taxon>
        <taxon>Magnoliopsida</taxon>
        <taxon>eudicotyledons</taxon>
        <taxon>Gunneridae</taxon>
        <taxon>Pentapetalae</taxon>
        <taxon>rosids</taxon>
        <taxon>malvids</taxon>
        <taxon>Brassicales</taxon>
        <taxon>Brassicaceae</taxon>
        <taxon>Brassiceae</taxon>
        <taxon>Brassica</taxon>
    </lineage>
</organism>
<dbReference type="Proteomes" id="UP000886595">
    <property type="component" value="Unassembled WGS sequence"/>
</dbReference>
<protein>
    <submittedName>
        <fullName evidence="2">Uncharacterized protein</fullName>
    </submittedName>
</protein>
<evidence type="ECO:0000256" key="1">
    <source>
        <dbReference type="SAM" id="MobiDB-lite"/>
    </source>
</evidence>
<keyword evidence="3" id="KW-1185">Reference proteome</keyword>
<feature type="region of interest" description="Disordered" evidence="1">
    <location>
        <begin position="31"/>
        <end position="51"/>
    </location>
</feature>
<gene>
    <name evidence="2" type="ORF">Bca52824_028216</name>
</gene>
<dbReference type="OrthoDB" id="10478534at2759"/>
<dbReference type="AlphaFoldDB" id="A0A8X8APL8"/>
<evidence type="ECO:0000313" key="2">
    <source>
        <dbReference type="EMBL" id="KAG2308468.1"/>
    </source>
</evidence>
<accession>A0A8X8APL8</accession>
<evidence type="ECO:0000313" key="3">
    <source>
        <dbReference type="Proteomes" id="UP000886595"/>
    </source>
</evidence>
<proteinExistence type="predicted"/>
<reference evidence="2 3" key="1">
    <citation type="submission" date="2020-02" db="EMBL/GenBank/DDBJ databases">
        <authorList>
            <person name="Ma Q."/>
            <person name="Huang Y."/>
            <person name="Song X."/>
            <person name="Pei D."/>
        </authorList>
    </citation>
    <scope>NUCLEOTIDE SEQUENCE [LARGE SCALE GENOMIC DNA]</scope>
    <source>
        <strain evidence="2">Sxm20200214</strain>
        <tissue evidence="2">Leaf</tissue>
    </source>
</reference>
<comment type="caution">
    <text evidence="2">The sequence shown here is derived from an EMBL/GenBank/DDBJ whole genome shotgun (WGS) entry which is preliminary data.</text>
</comment>
<name>A0A8X8APL8_BRACI</name>
<sequence>MDSFHLPLHLSIYTSPLLAYVSITIDKILSDNHPDGTQRQRSSFQRPQDHQEDCRLLCNCKTKRKVNCFLRDCDVT</sequence>